<evidence type="ECO:0000313" key="1">
    <source>
        <dbReference type="EMBL" id="GAC70193.1"/>
    </source>
</evidence>
<dbReference type="InterPro" id="IPR023606">
    <property type="entry name" value="CoA-Trfase_III_dom_1_sf"/>
</dbReference>
<dbReference type="RefSeq" id="WP_007624027.1">
    <property type="nucleotide sequence ID" value="NZ_BANX01000033.1"/>
</dbReference>
<gene>
    <name evidence="1" type="ORF">GS4_33_00070</name>
</gene>
<dbReference type="AlphaFoldDB" id="M0QNN4"/>
<dbReference type="eggNOG" id="COG1804">
    <property type="taxonomic scope" value="Bacteria"/>
</dbReference>
<dbReference type="SUPFAM" id="SSF89796">
    <property type="entry name" value="CoA-transferase family III (CaiB/BaiF)"/>
    <property type="match status" value="2"/>
</dbReference>
<evidence type="ECO:0000313" key="2">
    <source>
        <dbReference type="Proteomes" id="UP000011666"/>
    </source>
</evidence>
<protein>
    <recommendedName>
        <fullName evidence="3">CoA-transferase</fullName>
    </recommendedName>
</protein>
<reference evidence="1 2" key="1">
    <citation type="submission" date="2013-01" db="EMBL/GenBank/DDBJ databases">
        <title>Whole genome shotgun sequence of Gordonia soli NBRC 108243.</title>
        <authorList>
            <person name="Isaki-Nakamura S."/>
            <person name="Hosoyama A."/>
            <person name="Tsuchikane K."/>
            <person name="Ando Y."/>
            <person name="Baba S."/>
            <person name="Ohji S."/>
            <person name="Hamada M."/>
            <person name="Tamura T."/>
            <person name="Yamazoe A."/>
            <person name="Yamazaki S."/>
            <person name="Fujita N."/>
        </authorList>
    </citation>
    <scope>NUCLEOTIDE SEQUENCE [LARGE SCALE GENOMIC DNA]</scope>
    <source>
        <strain evidence="1 2">NBRC 108243</strain>
    </source>
</reference>
<dbReference type="STRING" id="1223545.GS4_33_00070"/>
<dbReference type="Pfam" id="PF02515">
    <property type="entry name" value="CoA_transf_3"/>
    <property type="match status" value="1"/>
</dbReference>
<dbReference type="PANTHER" id="PTHR48228:SF4">
    <property type="entry name" value="BLR3030 PROTEIN"/>
    <property type="match status" value="1"/>
</dbReference>
<organism evidence="1 2">
    <name type="scientific">Gordonia soli NBRC 108243</name>
    <dbReference type="NCBI Taxonomy" id="1223545"/>
    <lineage>
        <taxon>Bacteria</taxon>
        <taxon>Bacillati</taxon>
        <taxon>Actinomycetota</taxon>
        <taxon>Actinomycetes</taxon>
        <taxon>Mycobacteriales</taxon>
        <taxon>Gordoniaceae</taxon>
        <taxon>Gordonia</taxon>
    </lineage>
</organism>
<dbReference type="InterPro" id="IPR003673">
    <property type="entry name" value="CoA-Trfase_fam_III"/>
</dbReference>
<accession>M0QNN4</accession>
<dbReference type="InterPro" id="IPR050509">
    <property type="entry name" value="CoA-transferase_III"/>
</dbReference>
<dbReference type="Proteomes" id="UP000011666">
    <property type="component" value="Unassembled WGS sequence"/>
</dbReference>
<name>M0QNN4_9ACTN</name>
<sequence length="481" mass="51391">MNQPTDTHRDPETHAAATSLAESERIIVADMTAQIGQSGIRPLRASTPAVMGEGALASAFAVTPLAVATIGATGAALADVLALRDGARRSVTVDRRLASLWFSTSLSPQGWTPPPAWDPIAGDYRCRDGWIRLHTNAAAHRRAALRVLGVDADKDAVAAAVASWDRITLETAIVTAGGCAAAMHTRRQWAASGPGRHVAAEPLIEWNLGSAAGNPWQGPAEVDRPLAGLKVLDLTRVLAGPVATRLLALLGAEVLRIDPPSWDEPGIVPDVVLGKRCARMDLHDAGDYNQFLDLLAGADIIVHGYRPGALDGLGLDTTLRHNIRPGLIDVSLDAYGWTGPWRTRRGFDSLVQMSTGIAEEGMRRYQRETPTPLPVQALDHSTGYLMAYAVINALTHHAHTGRGAIARLSLARTAHLLTSYDRGPHSGVDESIIRTDADLTPDIEHTSWGPAQRVRPPLTIDGVDITTDIPAHHLGADAPRW</sequence>
<dbReference type="Gene3D" id="3.40.50.10540">
    <property type="entry name" value="Crotonobetainyl-coa:carnitine coa-transferase, domain 1"/>
    <property type="match status" value="1"/>
</dbReference>
<keyword evidence="2" id="KW-1185">Reference proteome</keyword>
<dbReference type="GO" id="GO:0003824">
    <property type="term" value="F:catalytic activity"/>
    <property type="evidence" value="ECO:0007669"/>
    <property type="project" value="InterPro"/>
</dbReference>
<dbReference type="EMBL" id="BANX01000033">
    <property type="protein sequence ID" value="GAC70193.1"/>
    <property type="molecule type" value="Genomic_DNA"/>
</dbReference>
<comment type="caution">
    <text evidence="1">The sequence shown here is derived from an EMBL/GenBank/DDBJ whole genome shotgun (WGS) entry which is preliminary data.</text>
</comment>
<proteinExistence type="predicted"/>
<dbReference type="PANTHER" id="PTHR48228">
    <property type="entry name" value="SUCCINYL-COA--D-CITRAMALATE COA-TRANSFERASE"/>
    <property type="match status" value="1"/>
</dbReference>
<evidence type="ECO:0008006" key="3">
    <source>
        <dbReference type="Google" id="ProtNLM"/>
    </source>
</evidence>